<accession>A0A0E9WRC3</accession>
<reference evidence="1" key="2">
    <citation type="journal article" date="2015" name="Fish Shellfish Immunol.">
        <title>Early steps in the European eel (Anguilla anguilla)-Vibrio vulnificus interaction in the gills: Role of the RtxA13 toxin.</title>
        <authorList>
            <person name="Callol A."/>
            <person name="Pajuelo D."/>
            <person name="Ebbesson L."/>
            <person name="Teles M."/>
            <person name="MacKenzie S."/>
            <person name="Amaro C."/>
        </authorList>
    </citation>
    <scope>NUCLEOTIDE SEQUENCE</scope>
</reference>
<sequence>MNTVLKAQAFSLHRNYTIIYRFTKAVNTYYNLQNLLYRNLKILNIKKVQLQKRVQIWQPVSFVWVSVRERTWYSM</sequence>
<dbReference type="AlphaFoldDB" id="A0A0E9WRC3"/>
<dbReference type="EMBL" id="GBXM01016564">
    <property type="protein sequence ID" value="JAH92013.1"/>
    <property type="molecule type" value="Transcribed_RNA"/>
</dbReference>
<evidence type="ECO:0000313" key="1">
    <source>
        <dbReference type="EMBL" id="JAH92013.1"/>
    </source>
</evidence>
<organism evidence="1">
    <name type="scientific">Anguilla anguilla</name>
    <name type="common">European freshwater eel</name>
    <name type="synonym">Muraena anguilla</name>
    <dbReference type="NCBI Taxonomy" id="7936"/>
    <lineage>
        <taxon>Eukaryota</taxon>
        <taxon>Metazoa</taxon>
        <taxon>Chordata</taxon>
        <taxon>Craniata</taxon>
        <taxon>Vertebrata</taxon>
        <taxon>Euteleostomi</taxon>
        <taxon>Actinopterygii</taxon>
        <taxon>Neopterygii</taxon>
        <taxon>Teleostei</taxon>
        <taxon>Anguilliformes</taxon>
        <taxon>Anguillidae</taxon>
        <taxon>Anguilla</taxon>
    </lineage>
</organism>
<protein>
    <submittedName>
        <fullName evidence="1">Uncharacterized protein</fullName>
    </submittedName>
</protein>
<name>A0A0E9WRC3_ANGAN</name>
<proteinExistence type="predicted"/>
<reference evidence="1" key="1">
    <citation type="submission" date="2014-11" db="EMBL/GenBank/DDBJ databases">
        <authorList>
            <person name="Amaro Gonzalez C."/>
        </authorList>
    </citation>
    <scope>NUCLEOTIDE SEQUENCE</scope>
</reference>